<dbReference type="InterPro" id="IPR001611">
    <property type="entry name" value="Leu-rich_rpt"/>
</dbReference>
<feature type="domain" description="LRRC8 pannexin-like TM region" evidence="17">
    <location>
        <begin position="48"/>
        <end position="178"/>
    </location>
</feature>
<evidence type="ECO:0000313" key="20">
    <source>
        <dbReference type="Proteomes" id="UP001066276"/>
    </source>
</evidence>
<evidence type="ECO:0000256" key="8">
    <source>
        <dbReference type="ARBA" id="ARBA00022989"/>
    </source>
</evidence>
<evidence type="ECO:0000256" key="14">
    <source>
        <dbReference type="ARBA" id="ARBA00024158"/>
    </source>
</evidence>
<dbReference type="AlphaFoldDB" id="A0AAV7T8K8"/>
<comment type="catalytic activity">
    <reaction evidence="13">
        <text>iodide(out) = iodide(in)</text>
        <dbReference type="Rhea" id="RHEA:66324"/>
        <dbReference type="ChEBI" id="CHEBI:16382"/>
    </reaction>
</comment>
<evidence type="ECO:0000313" key="19">
    <source>
        <dbReference type="EMBL" id="KAJ1172942.1"/>
    </source>
</evidence>
<evidence type="ECO:0000259" key="18">
    <source>
        <dbReference type="Pfam" id="PF23598"/>
    </source>
</evidence>
<evidence type="ECO:0000256" key="9">
    <source>
        <dbReference type="ARBA" id="ARBA00023065"/>
    </source>
</evidence>
<keyword evidence="3" id="KW-0813">Transport</keyword>
<keyword evidence="11" id="KW-1015">Disulfide bond</keyword>
<dbReference type="InterPro" id="IPR055414">
    <property type="entry name" value="LRR_R13L4/SHOC2-like"/>
</dbReference>
<comment type="catalytic activity">
    <reaction evidence="14">
        <text>taurine(out) = taurine(in)</text>
        <dbReference type="Rhea" id="RHEA:66328"/>
        <dbReference type="ChEBI" id="CHEBI:507393"/>
    </reaction>
</comment>
<evidence type="ECO:0000256" key="15">
    <source>
        <dbReference type="ARBA" id="ARBA00024167"/>
    </source>
</evidence>
<evidence type="ECO:0000256" key="4">
    <source>
        <dbReference type="ARBA" id="ARBA00022475"/>
    </source>
</evidence>
<evidence type="ECO:0000256" key="12">
    <source>
        <dbReference type="ARBA" id="ARBA00023303"/>
    </source>
</evidence>
<keyword evidence="10 16" id="KW-0472">Membrane</keyword>
<keyword evidence="6 16" id="KW-0812">Transmembrane</keyword>
<evidence type="ECO:0000259" key="17">
    <source>
        <dbReference type="Pfam" id="PF12534"/>
    </source>
</evidence>
<dbReference type="SMART" id="SM00364">
    <property type="entry name" value="LRR_BAC"/>
    <property type="match status" value="5"/>
</dbReference>
<name>A0AAV7T8K8_PLEWA</name>
<dbReference type="PANTHER" id="PTHR48051:SF1">
    <property type="entry name" value="RAS SUPPRESSOR PROTEIN 1"/>
    <property type="match status" value="1"/>
</dbReference>
<protein>
    <submittedName>
        <fullName evidence="19">Uncharacterized protein</fullName>
    </submittedName>
</protein>
<evidence type="ECO:0000256" key="3">
    <source>
        <dbReference type="ARBA" id="ARBA00022448"/>
    </source>
</evidence>
<comment type="caution">
    <text evidence="19">The sequence shown here is derived from an EMBL/GenBank/DDBJ whole genome shotgun (WGS) entry which is preliminary data.</text>
</comment>
<dbReference type="SMART" id="SM00369">
    <property type="entry name" value="LRR_TYP"/>
    <property type="match status" value="6"/>
</dbReference>
<sequence>MYEEVPQSTVKFAMSKNPRAVMPSIYALETENKAGPSGGLLGTVQGKSSAEKLQMAKGTSQLDGKVQSKPEKILDKKEGEQARALFEHVKKFRIHTEEKDILYQMYKRQSFLRVFESTVFIVYICLYVPQMKHVSHCIDEFNMTGFTNYYCVYGMWRMNTMISTMYVLLLGIYTCLCFVNFYWIFHSNLKEYSFEKMRKESGIDDIPDVINDFAFLLHLIDQYDRLYSREFAVFLSDVSETKLLQMNLNNYWTIDKLKQSLSIDSQGKTELHLYMMPGIPSQVYELDEIEVLKLESVDMTIPASISKLKDLNELWLYNCNIKLNTQAHAFLKKNLLVLKIRFSSPQELPFWLYHMGKLQWLYLHGKLQGERGSINLHSFRELKQLQFLYLKLSMGTIPSPILELAATVTTLVIHNEGNKLFSLASLKVLKKLHNLGLIQCKLDKIPNFIFSLPDLEGIDLEDNSLKSLEELVSLQHFRKVTSLKFSRNKITSIPHHIGQISNIENLYLNNNLITVLNPAVCNLKKLNYLDISFNSIQQLPHEIGQLQELKYLVASNNNIAELPNELFTCIKLEKLILSQNKLTSLSPLVGDMTQLRYLELTGNQLETLPQELEKCVHLTKARLQIEKDIYATLPVYVRDQLQAGSWYAFT</sequence>
<evidence type="ECO:0000256" key="11">
    <source>
        <dbReference type="ARBA" id="ARBA00023157"/>
    </source>
</evidence>
<accession>A0AAV7T8K8</accession>
<feature type="transmembrane region" description="Helical" evidence="16">
    <location>
        <begin position="165"/>
        <end position="185"/>
    </location>
</feature>
<dbReference type="SMART" id="SM00365">
    <property type="entry name" value="LRR_SD22"/>
    <property type="match status" value="5"/>
</dbReference>
<feature type="domain" description="Disease resistance R13L4/SHOC-2-like LRR" evidence="18">
    <location>
        <begin position="520"/>
        <end position="625"/>
    </location>
</feature>
<organism evidence="19 20">
    <name type="scientific">Pleurodeles waltl</name>
    <name type="common">Iberian ribbed newt</name>
    <dbReference type="NCBI Taxonomy" id="8319"/>
    <lineage>
        <taxon>Eukaryota</taxon>
        <taxon>Metazoa</taxon>
        <taxon>Chordata</taxon>
        <taxon>Craniata</taxon>
        <taxon>Vertebrata</taxon>
        <taxon>Euteleostomi</taxon>
        <taxon>Amphibia</taxon>
        <taxon>Batrachia</taxon>
        <taxon>Caudata</taxon>
        <taxon>Salamandroidea</taxon>
        <taxon>Salamandridae</taxon>
        <taxon>Pleurodelinae</taxon>
        <taxon>Pleurodeles</taxon>
    </lineage>
</organism>
<evidence type="ECO:0000256" key="10">
    <source>
        <dbReference type="ARBA" id="ARBA00023136"/>
    </source>
</evidence>
<comment type="similarity">
    <text evidence="2">Belongs to the LRRC8 family.</text>
</comment>
<dbReference type="GO" id="GO:0034220">
    <property type="term" value="P:monoatomic ion transmembrane transport"/>
    <property type="evidence" value="ECO:0007669"/>
    <property type="project" value="UniProtKB-KW"/>
</dbReference>
<dbReference type="SUPFAM" id="SSF52047">
    <property type="entry name" value="RNI-like"/>
    <property type="match status" value="1"/>
</dbReference>
<evidence type="ECO:0000256" key="7">
    <source>
        <dbReference type="ARBA" id="ARBA00022737"/>
    </source>
</evidence>
<gene>
    <name evidence="19" type="ORF">NDU88_004784</name>
</gene>
<dbReference type="PROSITE" id="PS51450">
    <property type="entry name" value="LRR"/>
    <property type="match status" value="4"/>
</dbReference>
<evidence type="ECO:0000256" key="1">
    <source>
        <dbReference type="ARBA" id="ARBA00004651"/>
    </source>
</evidence>
<dbReference type="InterPro" id="IPR021040">
    <property type="entry name" value="LRRC8_Pannexin-like"/>
</dbReference>
<keyword evidence="9" id="KW-0406">Ion transport</keyword>
<dbReference type="Proteomes" id="UP001066276">
    <property type="component" value="Chromosome 4_1"/>
</dbReference>
<keyword evidence="12" id="KW-0407">Ion channel</keyword>
<evidence type="ECO:0000256" key="16">
    <source>
        <dbReference type="SAM" id="Phobius"/>
    </source>
</evidence>
<evidence type="ECO:0000256" key="2">
    <source>
        <dbReference type="ARBA" id="ARBA00010471"/>
    </source>
</evidence>
<comment type="catalytic activity">
    <reaction evidence="15">
        <text>chloride(in) = chloride(out)</text>
        <dbReference type="Rhea" id="RHEA:29823"/>
        <dbReference type="ChEBI" id="CHEBI:17996"/>
    </reaction>
</comment>
<dbReference type="PANTHER" id="PTHR48051">
    <property type="match status" value="1"/>
</dbReference>
<dbReference type="GO" id="GO:0005737">
    <property type="term" value="C:cytoplasm"/>
    <property type="evidence" value="ECO:0007669"/>
    <property type="project" value="TreeGrafter"/>
</dbReference>
<evidence type="ECO:0000256" key="6">
    <source>
        <dbReference type="ARBA" id="ARBA00022692"/>
    </source>
</evidence>
<dbReference type="InterPro" id="IPR050216">
    <property type="entry name" value="LRR_domain-containing"/>
</dbReference>
<dbReference type="Pfam" id="PF12534">
    <property type="entry name" value="Pannexin_like"/>
    <property type="match status" value="1"/>
</dbReference>
<keyword evidence="7" id="KW-0677">Repeat</keyword>
<keyword evidence="5" id="KW-0433">Leucine-rich repeat</keyword>
<dbReference type="Gene3D" id="3.80.10.10">
    <property type="entry name" value="Ribonuclease Inhibitor"/>
    <property type="match status" value="3"/>
</dbReference>
<evidence type="ECO:0000256" key="5">
    <source>
        <dbReference type="ARBA" id="ARBA00022614"/>
    </source>
</evidence>
<proteinExistence type="inferred from homology"/>
<dbReference type="EMBL" id="JANPWB010000007">
    <property type="protein sequence ID" value="KAJ1172942.1"/>
    <property type="molecule type" value="Genomic_DNA"/>
</dbReference>
<dbReference type="InterPro" id="IPR032675">
    <property type="entry name" value="LRR_dom_sf"/>
</dbReference>
<dbReference type="GO" id="GO:0005886">
    <property type="term" value="C:plasma membrane"/>
    <property type="evidence" value="ECO:0007669"/>
    <property type="project" value="UniProtKB-SubCell"/>
</dbReference>
<dbReference type="InterPro" id="IPR003591">
    <property type="entry name" value="Leu-rich_rpt_typical-subtyp"/>
</dbReference>
<reference evidence="19" key="1">
    <citation type="journal article" date="2022" name="bioRxiv">
        <title>Sequencing and chromosome-scale assembly of the giantPleurodeles waltlgenome.</title>
        <authorList>
            <person name="Brown T."/>
            <person name="Elewa A."/>
            <person name="Iarovenko S."/>
            <person name="Subramanian E."/>
            <person name="Araus A.J."/>
            <person name="Petzold A."/>
            <person name="Susuki M."/>
            <person name="Suzuki K.-i.T."/>
            <person name="Hayashi T."/>
            <person name="Toyoda A."/>
            <person name="Oliveira C."/>
            <person name="Osipova E."/>
            <person name="Leigh N.D."/>
            <person name="Simon A."/>
            <person name="Yun M.H."/>
        </authorList>
    </citation>
    <scope>NUCLEOTIDE SEQUENCE</scope>
    <source>
        <strain evidence="19">20211129_DDA</strain>
        <tissue evidence="19">Liver</tissue>
    </source>
</reference>
<keyword evidence="4" id="KW-1003">Cell membrane</keyword>
<comment type="subcellular location">
    <subcellularLocation>
        <location evidence="1">Cell membrane</location>
        <topology evidence="1">Multi-pass membrane protein</topology>
    </subcellularLocation>
</comment>
<evidence type="ECO:0000256" key="13">
    <source>
        <dbReference type="ARBA" id="ARBA00024145"/>
    </source>
</evidence>
<keyword evidence="20" id="KW-1185">Reference proteome</keyword>
<dbReference type="Pfam" id="PF23598">
    <property type="entry name" value="LRR_14"/>
    <property type="match status" value="1"/>
</dbReference>
<keyword evidence="8 16" id="KW-1133">Transmembrane helix</keyword>